<evidence type="ECO:0000256" key="1">
    <source>
        <dbReference type="SAM" id="MobiDB-lite"/>
    </source>
</evidence>
<evidence type="ECO:0000313" key="2">
    <source>
        <dbReference type="EnsemblPlants" id="AET2Gv20262900.28"/>
    </source>
</evidence>
<dbReference type="Gramene" id="AET2Gv20262900.30">
    <property type="protein sequence ID" value="AET2Gv20262900.30"/>
    <property type="gene ID" value="AET2Gv20262900"/>
</dbReference>
<dbReference type="EnsemblPlants" id="AET2Gv20262900.28">
    <property type="protein sequence ID" value="AET2Gv20262900.28"/>
    <property type="gene ID" value="AET2Gv20262900"/>
</dbReference>
<organism evidence="2 3">
    <name type="scientific">Aegilops tauschii subsp. strangulata</name>
    <name type="common">Goatgrass</name>
    <dbReference type="NCBI Taxonomy" id="200361"/>
    <lineage>
        <taxon>Eukaryota</taxon>
        <taxon>Viridiplantae</taxon>
        <taxon>Streptophyta</taxon>
        <taxon>Embryophyta</taxon>
        <taxon>Tracheophyta</taxon>
        <taxon>Spermatophyta</taxon>
        <taxon>Magnoliopsida</taxon>
        <taxon>Liliopsida</taxon>
        <taxon>Poales</taxon>
        <taxon>Poaceae</taxon>
        <taxon>BOP clade</taxon>
        <taxon>Pooideae</taxon>
        <taxon>Triticodae</taxon>
        <taxon>Triticeae</taxon>
        <taxon>Triticinae</taxon>
        <taxon>Aegilops</taxon>
    </lineage>
</organism>
<feature type="region of interest" description="Disordered" evidence="1">
    <location>
        <begin position="42"/>
        <end position="75"/>
    </location>
</feature>
<protein>
    <submittedName>
        <fullName evidence="2">Uncharacterized protein</fullName>
    </submittedName>
</protein>
<proteinExistence type="predicted"/>
<sequence>MMGAPWMRSPVERCIQARPPLHHDVPASSLLPLLLHRIAVSPTSPRGGRRGSHLHSPVSCARLQPPSMSTASATTSLGELHLPPAPLLRLLYGTWL</sequence>
<accession>A0A453AUF2</accession>
<dbReference type="Proteomes" id="UP000015105">
    <property type="component" value="Chromosome 2D"/>
</dbReference>
<reference evidence="2" key="4">
    <citation type="submission" date="2019-03" db="UniProtKB">
        <authorList>
            <consortium name="EnsemblPlants"/>
        </authorList>
    </citation>
    <scope>IDENTIFICATION</scope>
</reference>
<dbReference type="Gramene" id="AET2Gv20262900.28">
    <property type="protein sequence ID" value="AET2Gv20262900.28"/>
    <property type="gene ID" value="AET2Gv20262900"/>
</dbReference>
<reference evidence="2" key="5">
    <citation type="journal article" date="2021" name="G3 (Bethesda)">
        <title>Aegilops tauschii genome assembly Aet v5.0 features greater sequence contiguity and improved annotation.</title>
        <authorList>
            <person name="Wang L."/>
            <person name="Zhu T."/>
            <person name="Rodriguez J.C."/>
            <person name="Deal K.R."/>
            <person name="Dubcovsky J."/>
            <person name="McGuire P.E."/>
            <person name="Lux T."/>
            <person name="Spannagl M."/>
            <person name="Mayer K.F.X."/>
            <person name="Baldrich P."/>
            <person name="Meyers B.C."/>
            <person name="Huo N."/>
            <person name="Gu Y.Q."/>
            <person name="Zhou H."/>
            <person name="Devos K.M."/>
            <person name="Bennetzen J.L."/>
            <person name="Unver T."/>
            <person name="Budak H."/>
            <person name="Gulick P.J."/>
            <person name="Galiba G."/>
            <person name="Kalapos B."/>
            <person name="Nelson D.R."/>
            <person name="Li P."/>
            <person name="You F.M."/>
            <person name="Luo M.C."/>
            <person name="Dvorak J."/>
        </authorList>
    </citation>
    <scope>NUCLEOTIDE SEQUENCE [LARGE SCALE GENOMIC DNA]</scope>
    <source>
        <strain evidence="2">cv. AL8/78</strain>
    </source>
</reference>
<reference evidence="3" key="2">
    <citation type="journal article" date="2017" name="Nat. Plants">
        <title>The Aegilops tauschii genome reveals multiple impacts of transposons.</title>
        <authorList>
            <person name="Zhao G."/>
            <person name="Zou C."/>
            <person name="Li K."/>
            <person name="Wang K."/>
            <person name="Li T."/>
            <person name="Gao L."/>
            <person name="Zhang X."/>
            <person name="Wang H."/>
            <person name="Yang Z."/>
            <person name="Liu X."/>
            <person name="Jiang W."/>
            <person name="Mao L."/>
            <person name="Kong X."/>
            <person name="Jiao Y."/>
            <person name="Jia J."/>
        </authorList>
    </citation>
    <scope>NUCLEOTIDE SEQUENCE [LARGE SCALE GENOMIC DNA]</scope>
    <source>
        <strain evidence="3">cv. AL8/78</strain>
    </source>
</reference>
<reference evidence="3" key="1">
    <citation type="journal article" date="2014" name="Science">
        <title>Ancient hybridizations among the ancestral genomes of bread wheat.</title>
        <authorList>
            <consortium name="International Wheat Genome Sequencing Consortium,"/>
            <person name="Marcussen T."/>
            <person name="Sandve S.R."/>
            <person name="Heier L."/>
            <person name="Spannagl M."/>
            <person name="Pfeifer M."/>
            <person name="Jakobsen K.S."/>
            <person name="Wulff B.B."/>
            <person name="Steuernagel B."/>
            <person name="Mayer K.F."/>
            <person name="Olsen O.A."/>
        </authorList>
    </citation>
    <scope>NUCLEOTIDE SEQUENCE [LARGE SCALE GENOMIC DNA]</scope>
    <source>
        <strain evidence="3">cv. AL8/78</strain>
    </source>
</reference>
<evidence type="ECO:0000313" key="3">
    <source>
        <dbReference type="Proteomes" id="UP000015105"/>
    </source>
</evidence>
<dbReference type="EnsemblPlants" id="AET2Gv20262900.30">
    <property type="protein sequence ID" value="AET2Gv20262900.30"/>
    <property type="gene ID" value="AET2Gv20262900"/>
</dbReference>
<name>A0A453AUF2_AEGTS</name>
<reference evidence="2" key="3">
    <citation type="journal article" date="2017" name="Nature">
        <title>Genome sequence of the progenitor of the wheat D genome Aegilops tauschii.</title>
        <authorList>
            <person name="Luo M.C."/>
            <person name="Gu Y.Q."/>
            <person name="Puiu D."/>
            <person name="Wang H."/>
            <person name="Twardziok S.O."/>
            <person name="Deal K.R."/>
            <person name="Huo N."/>
            <person name="Zhu T."/>
            <person name="Wang L."/>
            <person name="Wang Y."/>
            <person name="McGuire P.E."/>
            <person name="Liu S."/>
            <person name="Long H."/>
            <person name="Ramasamy R.K."/>
            <person name="Rodriguez J.C."/>
            <person name="Van S.L."/>
            <person name="Yuan L."/>
            <person name="Wang Z."/>
            <person name="Xia Z."/>
            <person name="Xiao L."/>
            <person name="Anderson O.D."/>
            <person name="Ouyang S."/>
            <person name="Liang Y."/>
            <person name="Zimin A.V."/>
            <person name="Pertea G."/>
            <person name="Qi P."/>
            <person name="Bennetzen J.L."/>
            <person name="Dai X."/>
            <person name="Dawson M.W."/>
            <person name="Muller H.G."/>
            <person name="Kugler K."/>
            <person name="Rivarola-Duarte L."/>
            <person name="Spannagl M."/>
            <person name="Mayer K.F.X."/>
            <person name="Lu F.H."/>
            <person name="Bevan M.W."/>
            <person name="Leroy P."/>
            <person name="Li P."/>
            <person name="You F.M."/>
            <person name="Sun Q."/>
            <person name="Liu Z."/>
            <person name="Lyons E."/>
            <person name="Wicker T."/>
            <person name="Salzberg S.L."/>
            <person name="Devos K.M."/>
            <person name="Dvorak J."/>
        </authorList>
    </citation>
    <scope>NUCLEOTIDE SEQUENCE [LARGE SCALE GENOMIC DNA]</scope>
    <source>
        <strain evidence="2">cv. AL8/78</strain>
    </source>
</reference>
<keyword evidence="3" id="KW-1185">Reference proteome</keyword>
<dbReference type="AlphaFoldDB" id="A0A453AUF2"/>